<name>A0A552L646_9CHRO</name>
<comment type="caution">
    <text evidence="2">The sequence shown here is derived from an EMBL/GenBank/DDBJ whole genome shotgun (WGS) entry which is preliminary data.</text>
</comment>
<evidence type="ECO:0000313" key="2">
    <source>
        <dbReference type="EMBL" id="TRV15654.1"/>
    </source>
</evidence>
<sequence length="93" mass="10324">MTPSKSVKPYTLHPIPHTPHPTPCPHEKLFQQTLNSNFSSSSGAERPIILKSATKIQLRSDSSIILDRITRLWKGKGIARAGRWPNAIIQSQG</sequence>
<evidence type="ECO:0000256" key="1">
    <source>
        <dbReference type="SAM" id="MobiDB-lite"/>
    </source>
</evidence>
<reference evidence="2 3" key="1">
    <citation type="submission" date="2019-01" db="EMBL/GenBank/DDBJ databases">
        <title>Coherence of Microcystis species and biogeography revealed through population genomics.</title>
        <authorList>
            <person name="Perez-Carrascal O.M."/>
            <person name="Terrat Y."/>
            <person name="Giani A."/>
            <person name="Fortin N."/>
            <person name="Tromas N."/>
            <person name="Shapiro B.J."/>
        </authorList>
    </citation>
    <scope>NUCLEOTIDE SEQUENCE [LARGE SCALE GENOMIC DNA]</scope>
    <source>
        <strain evidence="2">Mf_QC_C_20070823_S10D</strain>
    </source>
</reference>
<organism evidence="2 3">
    <name type="scientific">Microcystis flos-aquae Mf_QC_C_20070823_S10D</name>
    <dbReference type="NCBI Taxonomy" id="2486236"/>
    <lineage>
        <taxon>Bacteria</taxon>
        <taxon>Bacillati</taxon>
        <taxon>Cyanobacteriota</taxon>
        <taxon>Cyanophyceae</taxon>
        <taxon>Oscillatoriophycideae</taxon>
        <taxon>Chroococcales</taxon>
        <taxon>Microcystaceae</taxon>
        <taxon>Microcystis</taxon>
    </lineage>
</organism>
<dbReference type="AlphaFoldDB" id="A0A552L646"/>
<gene>
    <name evidence="2" type="ORF">EWV45_02250</name>
</gene>
<feature type="region of interest" description="Disordered" evidence="1">
    <location>
        <begin position="1"/>
        <end position="24"/>
    </location>
</feature>
<dbReference type="Proteomes" id="UP000315868">
    <property type="component" value="Unassembled WGS sequence"/>
</dbReference>
<evidence type="ECO:0000313" key="3">
    <source>
        <dbReference type="Proteomes" id="UP000315868"/>
    </source>
</evidence>
<proteinExistence type="predicted"/>
<dbReference type="EMBL" id="SFAM01000020">
    <property type="protein sequence ID" value="TRV15654.1"/>
    <property type="molecule type" value="Genomic_DNA"/>
</dbReference>
<accession>A0A552L646</accession>
<protein>
    <submittedName>
        <fullName evidence="2">Uncharacterized protein</fullName>
    </submittedName>
</protein>